<evidence type="ECO:0000256" key="1">
    <source>
        <dbReference type="SAM" id="MobiDB-lite"/>
    </source>
</evidence>
<feature type="region of interest" description="Disordered" evidence="1">
    <location>
        <begin position="24"/>
        <end position="48"/>
    </location>
</feature>
<organism evidence="2 3">
    <name type="scientific">Eumeta variegata</name>
    <name type="common">Bagworm moth</name>
    <name type="synonym">Eumeta japonica</name>
    <dbReference type="NCBI Taxonomy" id="151549"/>
    <lineage>
        <taxon>Eukaryota</taxon>
        <taxon>Metazoa</taxon>
        <taxon>Ecdysozoa</taxon>
        <taxon>Arthropoda</taxon>
        <taxon>Hexapoda</taxon>
        <taxon>Insecta</taxon>
        <taxon>Pterygota</taxon>
        <taxon>Neoptera</taxon>
        <taxon>Endopterygota</taxon>
        <taxon>Lepidoptera</taxon>
        <taxon>Glossata</taxon>
        <taxon>Ditrysia</taxon>
        <taxon>Tineoidea</taxon>
        <taxon>Psychidae</taxon>
        <taxon>Oiketicinae</taxon>
        <taxon>Eumeta</taxon>
    </lineage>
</organism>
<evidence type="ECO:0000313" key="2">
    <source>
        <dbReference type="EMBL" id="GBP39482.1"/>
    </source>
</evidence>
<accession>A0A4C1VM56</accession>
<keyword evidence="3" id="KW-1185">Reference proteome</keyword>
<evidence type="ECO:0000313" key="3">
    <source>
        <dbReference type="Proteomes" id="UP000299102"/>
    </source>
</evidence>
<feature type="compositionally biased region" description="Basic and acidic residues" evidence="1">
    <location>
        <begin position="37"/>
        <end position="47"/>
    </location>
</feature>
<sequence length="248" mass="26994">MTSKLRQARVRSGKAYPLTERILENLGRPTVSPPKADGAEGGRRDPTTPRLYVLVSDTITGATTLTNEEALIALGAKRKRPVVGSLVFSPIRDKLVICRLADLFVGNNCFEGATGSAHDAICRASSAIRRPSVIFSFTHSRTTLERSHFSAIYIIKLSARRRVGHLAAPRSIRAAPISAVPAGAGGAVYKKKTPPVPLRSKEIDASQAERLGRSCLSIVPRSRLHVRFRRNATMSHAFSCMQPVFIDL</sequence>
<dbReference type="EMBL" id="BGZK01000366">
    <property type="protein sequence ID" value="GBP39482.1"/>
    <property type="molecule type" value="Genomic_DNA"/>
</dbReference>
<gene>
    <name evidence="2" type="ORF">EVAR_23833_1</name>
</gene>
<protein>
    <submittedName>
        <fullName evidence="2">Uncharacterized protein</fullName>
    </submittedName>
</protein>
<dbReference type="AlphaFoldDB" id="A0A4C1VM56"/>
<reference evidence="2 3" key="1">
    <citation type="journal article" date="2019" name="Commun. Biol.">
        <title>The bagworm genome reveals a unique fibroin gene that provides high tensile strength.</title>
        <authorList>
            <person name="Kono N."/>
            <person name="Nakamura H."/>
            <person name="Ohtoshi R."/>
            <person name="Tomita M."/>
            <person name="Numata K."/>
            <person name="Arakawa K."/>
        </authorList>
    </citation>
    <scope>NUCLEOTIDE SEQUENCE [LARGE SCALE GENOMIC DNA]</scope>
</reference>
<name>A0A4C1VM56_EUMVA</name>
<proteinExistence type="predicted"/>
<dbReference type="Proteomes" id="UP000299102">
    <property type="component" value="Unassembled WGS sequence"/>
</dbReference>
<comment type="caution">
    <text evidence="2">The sequence shown here is derived from an EMBL/GenBank/DDBJ whole genome shotgun (WGS) entry which is preliminary data.</text>
</comment>